<sequence length="608" mass="65045">MASVVAPPPPASVPSHPDPLPVNNLSNVAGAGVNKRYRPAPAKTFQCRGYGDCRMVFSRSEHLARHIRKHTGERPFNCHCGKHFSRLDNLRQHAQTVHADKQDVNEKMMRDLTSLHASMTAAAKGSTTRSKRAPSNVNSSSGKLPSPQSVSPISQADSSNPIKDDDISPPLSAIQTHHPRPGTSTGYEGDNGLAFRQISGSNPWPLHTNTTTQNNYSFRDQQSTSEYGQSFRNPSSHYQFGQHPTRQSFLASPPTSSSRLGSSHGNPPSDSRSLPPLSSIVYSSLSGFSGQQPPYTVSHPPPPPPATNILPLPNPTINRRPATSASRPTTAPASYYHQPPGNNSPHQLPYPGTPRFGLGGFGEELSIPAYPDGPMGSDFPSDGPSSPITGESPFSFHPPALSEQQQQSSTVPRKRPFPGSDDGGLPDGNADYDYGSESRPQSRRLTVMELLNDTDEPPRTATTADSTSSRFVPSLSFPVNERPRTSSGAFFSRDSKPLRSDASPSHPNSFLPGDRGSPENSRRLLPPPGDGRRLPVYPDSPVLSPTGSPNSQSTISPIADPYRVSSSSPSLVSPGLARNVDPGSTSGESPRDNQVRIASGPTPVGMRA</sequence>
<evidence type="ECO:0000313" key="2">
    <source>
        <dbReference type="Proteomes" id="UP000886501"/>
    </source>
</evidence>
<accession>A0ACB6ZCB2</accession>
<name>A0ACB6ZCB2_THEGA</name>
<dbReference type="Proteomes" id="UP000886501">
    <property type="component" value="Unassembled WGS sequence"/>
</dbReference>
<protein>
    <submittedName>
        <fullName evidence="1">Uncharacterized protein</fullName>
    </submittedName>
</protein>
<keyword evidence="2" id="KW-1185">Reference proteome</keyword>
<gene>
    <name evidence="1" type="ORF">BDM02DRAFT_3117283</name>
</gene>
<proteinExistence type="predicted"/>
<reference evidence="1" key="1">
    <citation type="submission" date="2019-10" db="EMBL/GenBank/DDBJ databases">
        <authorList>
            <consortium name="DOE Joint Genome Institute"/>
            <person name="Kuo A."/>
            <person name="Miyauchi S."/>
            <person name="Kiss E."/>
            <person name="Drula E."/>
            <person name="Kohler A."/>
            <person name="Sanchez-Garcia M."/>
            <person name="Andreopoulos B."/>
            <person name="Barry K.W."/>
            <person name="Bonito G."/>
            <person name="Buee M."/>
            <person name="Carver A."/>
            <person name="Chen C."/>
            <person name="Cichocki N."/>
            <person name="Clum A."/>
            <person name="Culley D."/>
            <person name="Crous P.W."/>
            <person name="Fauchery L."/>
            <person name="Girlanda M."/>
            <person name="Hayes R."/>
            <person name="Keri Z."/>
            <person name="Labutti K."/>
            <person name="Lipzen A."/>
            <person name="Lombard V."/>
            <person name="Magnuson J."/>
            <person name="Maillard F."/>
            <person name="Morin E."/>
            <person name="Murat C."/>
            <person name="Nolan M."/>
            <person name="Ohm R."/>
            <person name="Pangilinan J."/>
            <person name="Pereira M."/>
            <person name="Perotto S."/>
            <person name="Peter M."/>
            <person name="Riley R."/>
            <person name="Sitrit Y."/>
            <person name="Stielow B."/>
            <person name="Szollosi G."/>
            <person name="Zifcakova L."/>
            <person name="Stursova M."/>
            <person name="Spatafora J.W."/>
            <person name="Tedersoo L."/>
            <person name="Vaario L.-M."/>
            <person name="Yamada A."/>
            <person name="Yan M."/>
            <person name="Wang P."/>
            <person name="Xu J."/>
            <person name="Bruns T."/>
            <person name="Baldrian P."/>
            <person name="Vilgalys R."/>
            <person name="Henrissat B."/>
            <person name="Grigoriev I.V."/>
            <person name="Hibbett D."/>
            <person name="Nagy L.G."/>
            <person name="Martin F.M."/>
        </authorList>
    </citation>
    <scope>NUCLEOTIDE SEQUENCE</scope>
    <source>
        <strain evidence="1">P2</strain>
    </source>
</reference>
<comment type="caution">
    <text evidence="1">The sequence shown here is derived from an EMBL/GenBank/DDBJ whole genome shotgun (WGS) entry which is preliminary data.</text>
</comment>
<organism evidence="1 2">
    <name type="scientific">Thelephora ganbajun</name>
    <name type="common">Ganba fungus</name>
    <dbReference type="NCBI Taxonomy" id="370292"/>
    <lineage>
        <taxon>Eukaryota</taxon>
        <taxon>Fungi</taxon>
        <taxon>Dikarya</taxon>
        <taxon>Basidiomycota</taxon>
        <taxon>Agaricomycotina</taxon>
        <taxon>Agaricomycetes</taxon>
        <taxon>Thelephorales</taxon>
        <taxon>Thelephoraceae</taxon>
        <taxon>Thelephora</taxon>
    </lineage>
</organism>
<reference evidence="1" key="2">
    <citation type="journal article" date="2020" name="Nat. Commun.">
        <title>Large-scale genome sequencing of mycorrhizal fungi provides insights into the early evolution of symbiotic traits.</title>
        <authorList>
            <person name="Miyauchi S."/>
            <person name="Kiss E."/>
            <person name="Kuo A."/>
            <person name="Drula E."/>
            <person name="Kohler A."/>
            <person name="Sanchez-Garcia M."/>
            <person name="Morin E."/>
            <person name="Andreopoulos B."/>
            <person name="Barry K.W."/>
            <person name="Bonito G."/>
            <person name="Buee M."/>
            <person name="Carver A."/>
            <person name="Chen C."/>
            <person name="Cichocki N."/>
            <person name="Clum A."/>
            <person name="Culley D."/>
            <person name="Crous P.W."/>
            <person name="Fauchery L."/>
            <person name="Girlanda M."/>
            <person name="Hayes R.D."/>
            <person name="Keri Z."/>
            <person name="LaButti K."/>
            <person name="Lipzen A."/>
            <person name="Lombard V."/>
            <person name="Magnuson J."/>
            <person name="Maillard F."/>
            <person name="Murat C."/>
            <person name="Nolan M."/>
            <person name="Ohm R.A."/>
            <person name="Pangilinan J."/>
            <person name="Pereira M.F."/>
            <person name="Perotto S."/>
            <person name="Peter M."/>
            <person name="Pfister S."/>
            <person name="Riley R."/>
            <person name="Sitrit Y."/>
            <person name="Stielow J.B."/>
            <person name="Szollosi G."/>
            <person name="Zifcakova L."/>
            <person name="Stursova M."/>
            <person name="Spatafora J.W."/>
            <person name="Tedersoo L."/>
            <person name="Vaario L.M."/>
            <person name="Yamada A."/>
            <person name="Yan M."/>
            <person name="Wang P."/>
            <person name="Xu J."/>
            <person name="Bruns T."/>
            <person name="Baldrian P."/>
            <person name="Vilgalys R."/>
            <person name="Dunand C."/>
            <person name="Henrissat B."/>
            <person name="Grigoriev I.V."/>
            <person name="Hibbett D."/>
            <person name="Nagy L.G."/>
            <person name="Martin F.M."/>
        </authorList>
    </citation>
    <scope>NUCLEOTIDE SEQUENCE</scope>
    <source>
        <strain evidence="1">P2</strain>
    </source>
</reference>
<evidence type="ECO:0000313" key="1">
    <source>
        <dbReference type="EMBL" id="KAF9647276.1"/>
    </source>
</evidence>
<dbReference type="EMBL" id="MU118037">
    <property type="protein sequence ID" value="KAF9647276.1"/>
    <property type="molecule type" value="Genomic_DNA"/>
</dbReference>